<keyword evidence="15" id="KW-1185">Reference proteome</keyword>
<accession>A0A917NJT3</accession>
<dbReference type="Gene3D" id="2.40.10.240">
    <property type="entry name" value="QueA-like"/>
    <property type="match status" value="1"/>
</dbReference>
<dbReference type="RefSeq" id="WP_188882044.1">
    <property type="nucleotide sequence ID" value="NZ_BMOY01000019.1"/>
</dbReference>
<dbReference type="Gene3D" id="3.40.1780.10">
    <property type="entry name" value="QueA-like"/>
    <property type="match status" value="1"/>
</dbReference>
<dbReference type="PANTHER" id="PTHR30307:SF0">
    <property type="entry name" value="S-ADENOSYLMETHIONINE:TRNA RIBOSYLTRANSFERASE-ISOMERASE"/>
    <property type="match status" value="1"/>
</dbReference>
<evidence type="ECO:0000256" key="3">
    <source>
        <dbReference type="ARBA" id="ARBA00011245"/>
    </source>
</evidence>
<dbReference type="NCBIfam" id="NF001140">
    <property type="entry name" value="PRK00147.1"/>
    <property type="match status" value="1"/>
</dbReference>
<dbReference type="InterPro" id="IPR036100">
    <property type="entry name" value="QueA_sf"/>
</dbReference>
<evidence type="ECO:0000313" key="14">
    <source>
        <dbReference type="EMBL" id="GGJ06146.1"/>
    </source>
</evidence>
<comment type="subunit">
    <text evidence="3 13">Monomer.</text>
</comment>
<dbReference type="PANTHER" id="PTHR30307">
    <property type="entry name" value="S-ADENOSYLMETHIONINE:TRNA RIBOSYLTRANSFERASE-ISOMERASE"/>
    <property type="match status" value="1"/>
</dbReference>
<comment type="catalytic activity">
    <reaction evidence="8 13">
        <text>7-aminomethyl-7-carbaguanosine(34) in tRNA + S-adenosyl-L-methionine = epoxyqueuosine(34) in tRNA + adenine + L-methionine + 2 H(+)</text>
        <dbReference type="Rhea" id="RHEA:32155"/>
        <dbReference type="Rhea" id="RHEA-COMP:10342"/>
        <dbReference type="Rhea" id="RHEA-COMP:18582"/>
        <dbReference type="ChEBI" id="CHEBI:15378"/>
        <dbReference type="ChEBI" id="CHEBI:16708"/>
        <dbReference type="ChEBI" id="CHEBI:57844"/>
        <dbReference type="ChEBI" id="CHEBI:59789"/>
        <dbReference type="ChEBI" id="CHEBI:82833"/>
        <dbReference type="ChEBI" id="CHEBI:194443"/>
        <dbReference type="EC" id="2.4.99.17"/>
    </reaction>
</comment>
<evidence type="ECO:0000256" key="8">
    <source>
        <dbReference type="ARBA" id="ARBA00052751"/>
    </source>
</evidence>
<comment type="caution">
    <text evidence="14">The sequence shown here is derived from an EMBL/GenBank/DDBJ whole genome shotgun (WGS) entry which is preliminary data.</text>
</comment>
<evidence type="ECO:0000256" key="7">
    <source>
        <dbReference type="ARBA" id="ARBA00022785"/>
    </source>
</evidence>
<evidence type="ECO:0000256" key="4">
    <source>
        <dbReference type="ARBA" id="ARBA00022490"/>
    </source>
</evidence>
<evidence type="ECO:0000256" key="11">
    <source>
        <dbReference type="ARBA" id="ARBA00069325"/>
    </source>
</evidence>
<dbReference type="EMBL" id="BMOY01000019">
    <property type="protein sequence ID" value="GGJ06146.1"/>
    <property type="molecule type" value="Genomic_DNA"/>
</dbReference>
<evidence type="ECO:0000313" key="15">
    <source>
        <dbReference type="Proteomes" id="UP000637695"/>
    </source>
</evidence>
<dbReference type="SUPFAM" id="SSF111337">
    <property type="entry name" value="QueA-like"/>
    <property type="match status" value="1"/>
</dbReference>
<evidence type="ECO:0000256" key="13">
    <source>
        <dbReference type="HAMAP-Rule" id="MF_00113"/>
    </source>
</evidence>
<dbReference type="HAMAP" id="MF_00113">
    <property type="entry name" value="QueA"/>
    <property type="match status" value="1"/>
</dbReference>
<comment type="pathway">
    <text evidence="2 13">tRNA modification; tRNA-queuosine biosynthesis.</text>
</comment>
<protein>
    <recommendedName>
        <fullName evidence="11 13">S-adenosylmethionine:tRNA ribosyltransferase-isomerase</fullName>
        <ecNumber evidence="10 13">2.4.99.17</ecNumber>
    </recommendedName>
    <alternativeName>
        <fullName evidence="12 13">Queuosine biosynthesis protein QueA</fullName>
    </alternativeName>
</protein>
<dbReference type="InterPro" id="IPR003699">
    <property type="entry name" value="QueA"/>
</dbReference>
<dbReference type="AlphaFoldDB" id="A0A917NJT3"/>
<proteinExistence type="inferred from homology"/>
<gene>
    <name evidence="13 14" type="primary">queA</name>
    <name evidence="14" type="ORF">GCM10010885_14160</name>
</gene>
<dbReference type="Proteomes" id="UP000637695">
    <property type="component" value="Unassembled WGS sequence"/>
</dbReference>
<evidence type="ECO:0000256" key="12">
    <source>
        <dbReference type="ARBA" id="ARBA00076160"/>
    </source>
</evidence>
<dbReference type="InterPro" id="IPR042118">
    <property type="entry name" value="QueA_dom1"/>
</dbReference>
<evidence type="ECO:0000256" key="9">
    <source>
        <dbReference type="ARBA" id="ARBA00061210"/>
    </source>
</evidence>
<comment type="similarity">
    <text evidence="9 13">Belongs to the QueA family.</text>
</comment>
<sequence length="375" mass="41426">MRVEDFDYELPEELIAQSPLPNRADSRLLVCDPVARTMVHTHFWNIGAHLRAGDVLVFNNSKVLPARLFAVKEDTGGRVELLLVRPVDGTTWEVLARPAKRLRPGTRLRFLAAGEASADAEGAEAIDPAVARAEVLAELPEGMRTVRFEVAGSFASFLERAGTVPLPPYIRQPLADRDRYQTVYADPPGSVAAPTAGLHFTHELLASLREMGVEERFVTLHVGLGTFRPVQVERVEEHRMHSEWYDVPPETAAAIRKAKAEGRRVIAVGTTALRTLEAAGAGGTIVAGSGETDIFIYPGFRFQVVDALITNFHLPKSTLLMLVAAMMGLAFTKEVYREAVRERYRFFSFGDAMFITRRAEVDEEGRVRDPATGAF</sequence>
<dbReference type="EC" id="2.4.99.17" evidence="10 13"/>
<name>A0A917NJT3_9BACL</name>
<evidence type="ECO:0000256" key="5">
    <source>
        <dbReference type="ARBA" id="ARBA00022679"/>
    </source>
</evidence>
<comment type="subcellular location">
    <subcellularLocation>
        <location evidence="1 13">Cytoplasm</location>
    </subcellularLocation>
</comment>
<evidence type="ECO:0000256" key="10">
    <source>
        <dbReference type="ARBA" id="ARBA00066503"/>
    </source>
</evidence>
<dbReference type="GO" id="GO:0051075">
    <property type="term" value="F:S-adenosylmethionine:tRNA ribosyltransferase-isomerase activity"/>
    <property type="evidence" value="ECO:0007669"/>
    <property type="project" value="UniProtKB-EC"/>
</dbReference>
<dbReference type="InterPro" id="IPR042119">
    <property type="entry name" value="QueA_dom2"/>
</dbReference>
<dbReference type="GO" id="GO:0005737">
    <property type="term" value="C:cytoplasm"/>
    <property type="evidence" value="ECO:0007669"/>
    <property type="project" value="UniProtKB-SubCell"/>
</dbReference>
<evidence type="ECO:0000256" key="6">
    <source>
        <dbReference type="ARBA" id="ARBA00022691"/>
    </source>
</evidence>
<dbReference type="FunFam" id="3.40.1780.10:FF:000001">
    <property type="entry name" value="S-adenosylmethionine:tRNA ribosyltransferase-isomerase"/>
    <property type="match status" value="1"/>
</dbReference>
<evidence type="ECO:0000256" key="2">
    <source>
        <dbReference type="ARBA" id="ARBA00004691"/>
    </source>
</evidence>
<keyword evidence="6 13" id="KW-0949">S-adenosyl-L-methionine</keyword>
<dbReference type="NCBIfam" id="TIGR00113">
    <property type="entry name" value="queA"/>
    <property type="match status" value="1"/>
</dbReference>
<dbReference type="GO" id="GO:0008616">
    <property type="term" value="P:tRNA queuosine(34) biosynthetic process"/>
    <property type="evidence" value="ECO:0007669"/>
    <property type="project" value="UniProtKB-UniRule"/>
</dbReference>
<comment type="function">
    <text evidence="13">Transfers and isomerizes the ribose moiety from AdoMet to the 7-aminomethyl group of 7-deazaguanine (preQ1-tRNA) to give epoxyqueuosine (oQ-tRNA).</text>
</comment>
<keyword evidence="5 13" id="KW-0808">Transferase</keyword>
<keyword evidence="4 13" id="KW-0963">Cytoplasm</keyword>
<dbReference type="Pfam" id="PF02547">
    <property type="entry name" value="Queuosine_synth"/>
    <property type="match status" value="1"/>
</dbReference>
<organism evidence="14 15">
    <name type="scientific">Alicyclobacillus cellulosilyticus</name>
    <dbReference type="NCBI Taxonomy" id="1003997"/>
    <lineage>
        <taxon>Bacteria</taxon>
        <taxon>Bacillati</taxon>
        <taxon>Bacillota</taxon>
        <taxon>Bacilli</taxon>
        <taxon>Bacillales</taxon>
        <taxon>Alicyclobacillaceae</taxon>
        <taxon>Alicyclobacillus</taxon>
    </lineage>
</organism>
<reference evidence="14" key="2">
    <citation type="submission" date="2020-09" db="EMBL/GenBank/DDBJ databases">
        <authorList>
            <person name="Sun Q."/>
            <person name="Ohkuma M."/>
        </authorList>
    </citation>
    <scope>NUCLEOTIDE SEQUENCE</scope>
    <source>
        <strain evidence="14">JCM 18487</strain>
    </source>
</reference>
<evidence type="ECO:0000256" key="1">
    <source>
        <dbReference type="ARBA" id="ARBA00004496"/>
    </source>
</evidence>
<keyword evidence="7 13" id="KW-0671">Queuosine biosynthesis</keyword>
<dbReference type="FunFam" id="2.40.10.240:FF:000002">
    <property type="entry name" value="S-adenosylmethionine:tRNA ribosyltransferase-isomerase"/>
    <property type="match status" value="1"/>
</dbReference>
<reference evidence="14" key="1">
    <citation type="journal article" date="2014" name="Int. J. Syst. Evol. Microbiol.">
        <title>Complete genome sequence of Corynebacterium casei LMG S-19264T (=DSM 44701T), isolated from a smear-ripened cheese.</title>
        <authorList>
            <consortium name="US DOE Joint Genome Institute (JGI-PGF)"/>
            <person name="Walter F."/>
            <person name="Albersmeier A."/>
            <person name="Kalinowski J."/>
            <person name="Ruckert C."/>
        </authorList>
    </citation>
    <scope>NUCLEOTIDE SEQUENCE</scope>
    <source>
        <strain evidence="14">JCM 18487</strain>
    </source>
</reference>